<feature type="region of interest" description="Disordered" evidence="1">
    <location>
        <begin position="185"/>
        <end position="207"/>
    </location>
</feature>
<accession>A0A139XBP2</accession>
<name>A0A139XBP2_9CYAN</name>
<evidence type="ECO:0000313" key="2">
    <source>
        <dbReference type="EMBL" id="KYC42109.1"/>
    </source>
</evidence>
<evidence type="ECO:0000313" key="3">
    <source>
        <dbReference type="Proteomes" id="UP000076925"/>
    </source>
</evidence>
<feature type="compositionally biased region" description="Low complexity" evidence="1">
    <location>
        <begin position="186"/>
        <end position="200"/>
    </location>
</feature>
<dbReference type="AlphaFoldDB" id="A0A139XBP2"/>
<keyword evidence="3" id="KW-1185">Reference proteome</keyword>
<evidence type="ECO:0000256" key="1">
    <source>
        <dbReference type="SAM" id="MobiDB-lite"/>
    </source>
</evidence>
<dbReference type="RefSeq" id="WP_017741968.1">
    <property type="nucleotide sequence ID" value="NZ_KQ976354.1"/>
</dbReference>
<gene>
    <name evidence="2" type="ORF">WA1_19100</name>
</gene>
<protein>
    <submittedName>
        <fullName evidence="2">Uncharacterized protein</fullName>
    </submittedName>
</protein>
<sequence>MPYTQLTSQFWTRWAKPWNSTQCRRRYVEGGDKIGIRQLAKDSGVPKGTLEKWCRDEDWVTKRGQFQDSVETTVREKTVEKVSEKLSDELADIAIANYQSHKKVRDYVNKLFDLKIMSLTVDLLNENLTTEQGLEMMKKHRADEINLLSLALARATQEIAAATGLEYHISLKSATKKLSSEGFQVIDPSTTPDSSDSIIILESKDED</sequence>
<dbReference type="OrthoDB" id="583527at2"/>
<comment type="caution">
    <text evidence="2">The sequence shown here is derived from an EMBL/GenBank/DDBJ whole genome shotgun (WGS) entry which is preliminary data.</text>
</comment>
<dbReference type="STRING" id="128403.WA1_19100"/>
<proteinExistence type="predicted"/>
<reference evidence="2 3" key="1">
    <citation type="journal article" date="2013" name="Genome Biol. Evol.">
        <title>Genomes of Stigonematalean cyanobacteria (subsection V) and the evolution of oxygenic photosynthesis from prokaryotes to plastids.</title>
        <authorList>
            <person name="Dagan T."/>
            <person name="Roettger M."/>
            <person name="Stucken K."/>
            <person name="Landan G."/>
            <person name="Koch R."/>
            <person name="Major P."/>
            <person name="Gould S.B."/>
            <person name="Goremykin V.V."/>
            <person name="Rippka R."/>
            <person name="Tandeau de Marsac N."/>
            <person name="Gugger M."/>
            <person name="Lockhart P.J."/>
            <person name="Allen J.F."/>
            <person name="Brune I."/>
            <person name="Maus I."/>
            <person name="Puhler A."/>
            <person name="Martin W.F."/>
        </authorList>
    </citation>
    <scope>NUCLEOTIDE SEQUENCE [LARGE SCALE GENOMIC DNA]</scope>
    <source>
        <strain evidence="2 3">PCC 7110</strain>
    </source>
</reference>
<dbReference type="Proteomes" id="UP000076925">
    <property type="component" value="Unassembled WGS sequence"/>
</dbReference>
<dbReference type="EMBL" id="ANNX02000020">
    <property type="protein sequence ID" value="KYC42109.1"/>
    <property type="molecule type" value="Genomic_DNA"/>
</dbReference>
<organism evidence="2 3">
    <name type="scientific">Scytonema hofmannii PCC 7110</name>
    <dbReference type="NCBI Taxonomy" id="128403"/>
    <lineage>
        <taxon>Bacteria</taxon>
        <taxon>Bacillati</taxon>
        <taxon>Cyanobacteriota</taxon>
        <taxon>Cyanophyceae</taxon>
        <taxon>Nostocales</taxon>
        <taxon>Scytonemataceae</taxon>
        <taxon>Scytonema</taxon>
    </lineage>
</organism>